<accession>A0A133UXW0</accession>
<evidence type="ECO:0000313" key="3">
    <source>
        <dbReference type="Proteomes" id="UP000070520"/>
    </source>
</evidence>
<organism evidence="2 3">
    <name type="scientific">candidate division MSBL1 archaeon SCGC-AAA261C02</name>
    <dbReference type="NCBI Taxonomy" id="1698272"/>
    <lineage>
        <taxon>Archaea</taxon>
        <taxon>Methanobacteriati</taxon>
        <taxon>Methanobacteriota</taxon>
        <taxon>candidate division MSBL1</taxon>
    </lineage>
</organism>
<comment type="caution">
    <text evidence="2">The sequence shown here is derived from an EMBL/GenBank/DDBJ whole genome shotgun (WGS) entry which is preliminary data.</text>
</comment>
<keyword evidence="3" id="KW-1185">Reference proteome</keyword>
<sequence length="61" mass="7360">MELTNNRAERALREHVVQRKIVGTLRNEKGMWIRETITTMLATWKQRKLDPYEEMLKAMRS</sequence>
<dbReference type="AlphaFoldDB" id="A0A133UXW0"/>
<dbReference type="InterPro" id="IPR052344">
    <property type="entry name" value="Transposase-related"/>
</dbReference>
<dbReference type="InterPro" id="IPR004291">
    <property type="entry name" value="Transposase_IS66_central"/>
</dbReference>
<dbReference type="PANTHER" id="PTHR33678">
    <property type="entry name" value="BLL1576 PROTEIN"/>
    <property type="match status" value="1"/>
</dbReference>
<evidence type="ECO:0000313" key="2">
    <source>
        <dbReference type="EMBL" id="KXA99026.1"/>
    </source>
</evidence>
<dbReference type="PANTHER" id="PTHR33678:SF1">
    <property type="entry name" value="BLL1576 PROTEIN"/>
    <property type="match status" value="1"/>
</dbReference>
<dbReference type="Proteomes" id="UP000070520">
    <property type="component" value="Unassembled WGS sequence"/>
</dbReference>
<protein>
    <recommendedName>
        <fullName evidence="1">Transposase IS66 central domain-containing protein</fullName>
    </recommendedName>
</protein>
<dbReference type="EMBL" id="LHXW01000077">
    <property type="protein sequence ID" value="KXA99026.1"/>
    <property type="molecule type" value="Genomic_DNA"/>
</dbReference>
<gene>
    <name evidence="2" type="ORF">AKJ42_03865</name>
</gene>
<dbReference type="Pfam" id="PF03050">
    <property type="entry name" value="DDE_Tnp_IS66"/>
    <property type="match status" value="1"/>
</dbReference>
<proteinExistence type="predicted"/>
<reference evidence="2 3" key="1">
    <citation type="journal article" date="2016" name="Sci. Rep.">
        <title>Metabolic traits of an uncultured archaeal lineage -MSBL1- from brine pools of the Red Sea.</title>
        <authorList>
            <person name="Mwirichia R."/>
            <person name="Alam I."/>
            <person name="Rashid M."/>
            <person name="Vinu M."/>
            <person name="Ba-Alawi W."/>
            <person name="Anthony Kamau A."/>
            <person name="Kamanda Ngugi D."/>
            <person name="Goker M."/>
            <person name="Klenk H.P."/>
            <person name="Bajic V."/>
            <person name="Stingl U."/>
        </authorList>
    </citation>
    <scope>NUCLEOTIDE SEQUENCE [LARGE SCALE GENOMIC DNA]</scope>
    <source>
        <strain evidence="2">SCGC-AAA261C02</strain>
    </source>
</reference>
<feature type="domain" description="Transposase IS66 central" evidence="1">
    <location>
        <begin position="1"/>
        <end position="31"/>
    </location>
</feature>
<evidence type="ECO:0000259" key="1">
    <source>
        <dbReference type="Pfam" id="PF03050"/>
    </source>
</evidence>
<name>A0A133UXW0_9EURY</name>